<dbReference type="PANTHER" id="PTHR11675">
    <property type="entry name" value="N-ACETYLGALACTOSAMINYLTRANSFERASE"/>
    <property type="match status" value="1"/>
</dbReference>
<protein>
    <submittedName>
        <fullName evidence="4">Polypeptide N-acetylgalactosaminyltransferase 9</fullName>
    </submittedName>
</protein>
<comment type="caution">
    <text evidence="4">The sequence shown here is derived from an EMBL/GenBank/DDBJ whole genome shotgun (WGS) entry which is preliminary data.</text>
</comment>
<dbReference type="InterPro" id="IPR000772">
    <property type="entry name" value="Ricin_B_lectin"/>
</dbReference>
<dbReference type="SMART" id="SM00458">
    <property type="entry name" value="RICIN"/>
    <property type="match status" value="1"/>
</dbReference>
<dbReference type="GO" id="GO:0004653">
    <property type="term" value="F:polypeptide N-acetylgalactosaminyltransferase activity"/>
    <property type="evidence" value="ECO:0007669"/>
    <property type="project" value="TreeGrafter"/>
</dbReference>
<feature type="domain" description="Ricin B lectin" evidence="3">
    <location>
        <begin position="79"/>
        <end position="200"/>
    </location>
</feature>
<gene>
    <name evidence="4" type="primary">Pgant9_1</name>
    <name evidence="4" type="ORF">Bhyg_01198</name>
</gene>
<dbReference type="GO" id="GO:0006493">
    <property type="term" value="P:protein O-linked glycosylation"/>
    <property type="evidence" value="ECO:0007669"/>
    <property type="project" value="TreeGrafter"/>
</dbReference>
<evidence type="ECO:0000256" key="1">
    <source>
        <dbReference type="ARBA" id="ARBA00022734"/>
    </source>
</evidence>
<dbReference type="EMBL" id="WJQU01000001">
    <property type="protein sequence ID" value="KAJ6645989.1"/>
    <property type="molecule type" value="Genomic_DNA"/>
</dbReference>
<accession>A0A9Q0N980</accession>
<keyword evidence="2" id="KW-1015">Disulfide bond</keyword>
<dbReference type="PANTHER" id="PTHR11675:SF131">
    <property type="entry name" value="POLYPEPTIDE N-ACETYLGALACTOSAMINYLTRANSFERASE 9-RELATED"/>
    <property type="match status" value="1"/>
</dbReference>
<reference evidence="4" key="1">
    <citation type="submission" date="2022-07" db="EMBL/GenBank/DDBJ databases">
        <authorList>
            <person name="Trinca V."/>
            <person name="Uliana J.V.C."/>
            <person name="Torres T.T."/>
            <person name="Ward R.J."/>
            <person name="Monesi N."/>
        </authorList>
    </citation>
    <scope>NUCLEOTIDE SEQUENCE</scope>
    <source>
        <strain evidence="4">HSMRA1968</strain>
        <tissue evidence="4">Whole embryos</tissue>
    </source>
</reference>
<evidence type="ECO:0000259" key="3">
    <source>
        <dbReference type="SMART" id="SM00458"/>
    </source>
</evidence>
<dbReference type="SUPFAM" id="SSF50370">
    <property type="entry name" value="Ricin B-like lectins"/>
    <property type="match status" value="2"/>
</dbReference>
<dbReference type="Gene3D" id="1.10.8.460">
    <property type="entry name" value="ppGaNTase-T1 linker domain-like"/>
    <property type="match status" value="1"/>
</dbReference>
<dbReference type="Proteomes" id="UP001151699">
    <property type="component" value="Chromosome A"/>
</dbReference>
<dbReference type="GO" id="GO:0030246">
    <property type="term" value="F:carbohydrate binding"/>
    <property type="evidence" value="ECO:0007669"/>
    <property type="project" value="UniProtKB-KW"/>
</dbReference>
<organism evidence="4 5">
    <name type="scientific">Pseudolycoriella hygida</name>
    <dbReference type="NCBI Taxonomy" id="35572"/>
    <lineage>
        <taxon>Eukaryota</taxon>
        <taxon>Metazoa</taxon>
        <taxon>Ecdysozoa</taxon>
        <taxon>Arthropoda</taxon>
        <taxon>Hexapoda</taxon>
        <taxon>Insecta</taxon>
        <taxon>Pterygota</taxon>
        <taxon>Neoptera</taxon>
        <taxon>Endopterygota</taxon>
        <taxon>Diptera</taxon>
        <taxon>Nematocera</taxon>
        <taxon>Sciaroidea</taxon>
        <taxon>Sciaridae</taxon>
        <taxon>Pseudolycoriella</taxon>
    </lineage>
</organism>
<sequence>NEKGDFGDISSRVELRQRLECKTFKWYLDNIYPELFIPGEAVASGEIRNMAYDGRTCLDSPARKKDLRKAVGLYPCHNQGGNQIANIWSDQCVDSAAKPGDMHMAVGVWPCHGQGGNQYWMLSKTGEIRRDEACLDYSGGDVVLYPCHGSKGNQYWVYNTETNQIRHGSSDKCLSMTENKKKIVMEECSKYKEAQKWKLQNYDASKL</sequence>
<proteinExistence type="predicted"/>
<dbReference type="CDD" id="cd23462">
    <property type="entry name" value="beta-trefoil_Ricin_Pgant9-like"/>
    <property type="match status" value="1"/>
</dbReference>
<feature type="non-terminal residue" evidence="4">
    <location>
        <position position="1"/>
    </location>
</feature>
<dbReference type="Pfam" id="PF00652">
    <property type="entry name" value="Ricin_B_lectin"/>
    <property type="match status" value="1"/>
</dbReference>
<keyword evidence="1" id="KW-0430">Lectin</keyword>
<dbReference type="InterPro" id="IPR035992">
    <property type="entry name" value="Ricin_B-like_lectins"/>
</dbReference>
<dbReference type="PROSITE" id="PS50231">
    <property type="entry name" value="RICIN_B_LECTIN"/>
    <property type="match status" value="1"/>
</dbReference>
<dbReference type="OrthoDB" id="6119243at2759"/>
<evidence type="ECO:0000256" key="2">
    <source>
        <dbReference type="ARBA" id="ARBA00023157"/>
    </source>
</evidence>
<name>A0A9Q0N980_9DIPT</name>
<keyword evidence="5" id="KW-1185">Reference proteome</keyword>
<dbReference type="GO" id="GO:0005794">
    <property type="term" value="C:Golgi apparatus"/>
    <property type="evidence" value="ECO:0007669"/>
    <property type="project" value="TreeGrafter"/>
</dbReference>
<dbReference type="AlphaFoldDB" id="A0A9Q0N980"/>
<dbReference type="FunFam" id="2.80.10.50:FF:000096">
    <property type="entry name" value="Polypeptide N-acetylgalactosaminyltransferase"/>
    <property type="match status" value="1"/>
</dbReference>
<dbReference type="Gene3D" id="2.80.10.50">
    <property type="match status" value="2"/>
</dbReference>
<evidence type="ECO:0000313" key="4">
    <source>
        <dbReference type="EMBL" id="KAJ6645989.1"/>
    </source>
</evidence>
<evidence type="ECO:0000313" key="5">
    <source>
        <dbReference type="Proteomes" id="UP001151699"/>
    </source>
</evidence>